<dbReference type="STRING" id="653930.SAMN05216589_0186"/>
<name>A0A1H9N8S2_9GAMM</name>
<organism evidence="1 4">
    <name type="scientific">Halopseudomonas bauzanensis</name>
    <dbReference type="NCBI Taxonomy" id="653930"/>
    <lineage>
        <taxon>Bacteria</taxon>
        <taxon>Pseudomonadati</taxon>
        <taxon>Pseudomonadota</taxon>
        <taxon>Gammaproteobacteria</taxon>
        <taxon>Pseudomonadales</taxon>
        <taxon>Pseudomonadaceae</taxon>
        <taxon>Halopseudomonas</taxon>
    </lineage>
</organism>
<keyword evidence="3" id="KW-1185">Reference proteome</keyword>
<proteinExistence type="predicted"/>
<evidence type="ECO:0000313" key="4">
    <source>
        <dbReference type="Proteomes" id="UP000186904"/>
    </source>
</evidence>
<gene>
    <name evidence="2" type="ORF">SAMN04487855_1437</name>
    <name evidence="1" type="ORF">SAMN05216589_0186</name>
</gene>
<evidence type="ECO:0000313" key="2">
    <source>
        <dbReference type="EMBL" id="SFL82989.1"/>
    </source>
</evidence>
<reference evidence="3 4" key="1">
    <citation type="submission" date="2016-10" db="EMBL/GenBank/DDBJ databases">
        <authorList>
            <person name="de Groot N.N."/>
        </authorList>
    </citation>
    <scope>NUCLEOTIDE SEQUENCE [LARGE SCALE GENOMIC DNA]</scope>
    <source>
        <strain evidence="2 3">CGMCC 1.9095</strain>
        <strain evidence="1 4">DSM 22558</strain>
    </source>
</reference>
<dbReference type="OrthoDB" id="6918073at2"/>
<dbReference type="EMBL" id="FOGN01000001">
    <property type="protein sequence ID" value="SER32211.1"/>
    <property type="molecule type" value="Genomic_DNA"/>
</dbReference>
<dbReference type="EMBL" id="FOUA01000001">
    <property type="protein sequence ID" value="SFL82989.1"/>
    <property type="molecule type" value="Genomic_DNA"/>
</dbReference>
<dbReference type="Proteomes" id="UP000186599">
    <property type="component" value="Unassembled WGS sequence"/>
</dbReference>
<dbReference type="RefSeq" id="WP_074777255.1">
    <property type="nucleotide sequence ID" value="NZ_FOGN01000001.1"/>
</dbReference>
<protein>
    <submittedName>
        <fullName evidence="1">Uncharacterized protein</fullName>
    </submittedName>
</protein>
<sequence>MSKNATFREIERKLAESLAQLEAKKEAEHICEEQAFSDELKTLMKTYRLSATDVLAIIESAPQAH</sequence>
<dbReference type="AlphaFoldDB" id="A0A1H9N8S2"/>
<evidence type="ECO:0000313" key="3">
    <source>
        <dbReference type="Proteomes" id="UP000186599"/>
    </source>
</evidence>
<accession>A0A1H9N8S2</accession>
<evidence type="ECO:0000313" key="1">
    <source>
        <dbReference type="EMBL" id="SER32211.1"/>
    </source>
</evidence>
<dbReference type="Proteomes" id="UP000186904">
    <property type="component" value="Unassembled WGS sequence"/>
</dbReference>